<reference evidence="1 2" key="1">
    <citation type="submission" date="2021-01" db="EMBL/GenBank/DDBJ databases">
        <title>Whole genome shotgun sequence of Planotetraspora kaengkrachanensis NBRC 104272.</title>
        <authorList>
            <person name="Komaki H."/>
            <person name="Tamura T."/>
        </authorList>
    </citation>
    <scope>NUCLEOTIDE SEQUENCE [LARGE SCALE GENOMIC DNA]</scope>
    <source>
        <strain evidence="1 2">NBRC 104272</strain>
    </source>
</reference>
<name>A0A8J3M683_9ACTN</name>
<sequence>MGDGARLARARTREHAHGAAHRFDDLALFGIKAPKDVQMGSQYAMRAMYWHHPSSSRPGVS</sequence>
<dbReference type="Proteomes" id="UP000630097">
    <property type="component" value="Unassembled WGS sequence"/>
</dbReference>
<dbReference type="EMBL" id="BONV01000013">
    <property type="protein sequence ID" value="GIG80125.1"/>
    <property type="molecule type" value="Genomic_DNA"/>
</dbReference>
<evidence type="ECO:0000313" key="2">
    <source>
        <dbReference type="Proteomes" id="UP000630097"/>
    </source>
</evidence>
<evidence type="ECO:0000313" key="1">
    <source>
        <dbReference type="EMBL" id="GIG80125.1"/>
    </source>
</evidence>
<proteinExistence type="predicted"/>
<keyword evidence="2" id="KW-1185">Reference proteome</keyword>
<comment type="caution">
    <text evidence="1">The sequence shown here is derived from an EMBL/GenBank/DDBJ whole genome shotgun (WGS) entry which is preliminary data.</text>
</comment>
<accession>A0A8J3M683</accession>
<dbReference type="AlphaFoldDB" id="A0A8J3M683"/>
<organism evidence="1 2">
    <name type="scientific">Planotetraspora kaengkrachanensis</name>
    <dbReference type="NCBI Taxonomy" id="575193"/>
    <lineage>
        <taxon>Bacteria</taxon>
        <taxon>Bacillati</taxon>
        <taxon>Actinomycetota</taxon>
        <taxon>Actinomycetes</taxon>
        <taxon>Streptosporangiales</taxon>
        <taxon>Streptosporangiaceae</taxon>
        <taxon>Planotetraspora</taxon>
    </lineage>
</organism>
<protein>
    <submittedName>
        <fullName evidence="1">Uncharacterized protein</fullName>
    </submittedName>
</protein>
<gene>
    <name evidence="1" type="ORF">Pka01_32520</name>
</gene>